<organism evidence="2 3">
    <name type="scientific">Nepenthes gracilis</name>
    <name type="common">Slender pitcher plant</name>
    <dbReference type="NCBI Taxonomy" id="150966"/>
    <lineage>
        <taxon>Eukaryota</taxon>
        <taxon>Viridiplantae</taxon>
        <taxon>Streptophyta</taxon>
        <taxon>Embryophyta</taxon>
        <taxon>Tracheophyta</taxon>
        <taxon>Spermatophyta</taxon>
        <taxon>Magnoliopsida</taxon>
        <taxon>eudicotyledons</taxon>
        <taxon>Gunneridae</taxon>
        <taxon>Pentapetalae</taxon>
        <taxon>Caryophyllales</taxon>
        <taxon>Nepenthaceae</taxon>
        <taxon>Nepenthes</taxon>
    </lineage>
</organism>
<dbReference type="Proteomes" id="UP001279734">
    <property type="component" value="Unassembled WGS sequence"/>
</dbReference>
<comment type="caution">
    <text evidence="2">The sequence shown here is derived from an EMBL/GenBank/DDBJ whole genome shotgun (WGS) entry which is preliminary data.</text>
</comment>
<keyword evidence="1" id="KW-0732">Signal</keyword>
<evidence type="ECO:0000313" key="3">
    <source>
        <dbReference type="Proteomes" id="UP001279734"/>
    </source>
</evidence>
<proteinExistence type="predicted"/>
<reference evidence="2" key="1">
    <citation type="submission" date="2023-05" db="EMBL/GenBank/DDBJ databases">
        <title>Nepenthes gracilis genome sequencing.</title>
        <authorList>
            <person name="Fukushima K."/>
        </authorList>
    </citation>
    <scope>NUCLEOTIDE SEQUENCE</scope>
    <source>
        <strain evidence="2">SING2019-196</strain>
    </source>
</reference>
<evidence type="ECO:0000313" key="2">
    <source>
        <dbReference type="EMBL" id="GMH10971.1"/>
    </source>
</evidence>
<dbReference type="AlphaFoldDB" id="A0AAD3SHS8"/>
<keyword evidence="3" id="KW-1185">Reference proteome</keyword>
<name>A0AAD3SHS8_NEPGR</name>
<feature type="chain" id="PRO_5041944774" evidence="1">
    <location>
        <begin position="28"/>
        <end position="107"/>
    </location>
</feature>
<accession>A0AAD3SHS8</accession>
<feature type="signal peptide" evidence="1">
    <location>
        <begin position="1"/>
        <end position="27"/>
    </location>
</feature>
<gene>
    <name evidence="2" type="ORF">Nepgr_012812</name>
</gene>
<evidence type="ECO:0000256" key="1">
    <source>
        <dbReference type="SAM" id="SignalP"/>
    </source>
</evidence>
<dbReference type="EMBL" id="BSYO01000010">
    <property type="protein sequence ID" value="GMH10971.1"/>
    <property type="molecule type" value="Genomic_DNA"/>
</dbReference>
<protein>
    <submittedName>
        <fullName evidence="2">Uncharacterized protein</fullName>
    </submittedName>
</protein>
<sequence>MYTPSRSIGIVIFLPVNLTLKMALVQAGTLRMDLDYTASLCLMPVVAKPVELAFFNLLHVFEIELRRLATFSFFLLGNPVYEEETEQKSVMFSFNVDDEAVDHSKVK</sequence>